<dbReference type="NCBIfam" id="TIGR00482">
    <property type="entry name" value="nicotinate (nicotinamide) nucleotide adenylyltransferase"/>
    <property type="match status" value="1"/>
</dbReference>
<dbReference type="GO" id="GO:0004515">
    <property type="term" value="F:nicotinate-nucleotide adenylyltransferase activity"/>
    <property type="evidence" value="ECO:0007669"/>
    <property type="project" value="UniProtKB-EC"/>
</dbReference>
<keyword evidence="6 11" id="KW-0548">Nucleotidyltransferase</keyword>
<evidence type="ECO:0000256" key="11">
    <source>
        <dbReference type="HAMAP-Rule" id="MF_00244"/>
    </source>
</evidence>
<gene>
    <name evidence="11" type="primary">nadD</name>
    <name evidence="13" type="ORF">Q8A70_03115</name>
</gene>
<evidence type="ECO:0000256" key="7">
    <source>
        <dbReference type="ARBA" id="ARBA00022741"/>
    </source>
</evidence>
<dbReference type="PANTHER" id="PTHR39321">
    <property type="entry name" value="NICOTINATE-NUCLEOTIDE ADENYLYLTRANSFERASE-RELATED"/>
    <property type="match status" value="1"/>
</dbReference>
<protein>
    <recommendedName>
        <fullName evidence="11">Probable nicotinate-nucleotide adenylyltransferase</fullName>
        <ecNumber evidence="11">2.7.7.18</ecNumber>
    </recommendedName>
    <alternativeName>
        <fullName evidence="11">Deamido-NAD(+) diphosphorylase</fullName>
    </alternativeName>
    <alternativeName>
        <fullName evidence="11">Deamido-NAD(+) pyrophosphorylase</fullName>
    </alternativeName>
    <alternativeName>
        <fullName evidence="11">Nicotinate mononucleotide adenylyltransferase</fullName>
        <shortName evidence="11">NaMN adenylyltransferase</shortName>
    </alternativeName>
</protein>
<dbReference type="Proteomes" id="UP001230156">
    <property type="component" value="Unassembled WGS sequence"/>
</dbReference>
<evidence type="ECO:0000313" key="13">
    <source>
        <dbReference type="EMBL" id="MDQ7246635.1"/>
    </source>
</evidence>
<dbReference type="SUPFAM" id="SSF52374">
    <property type="entry name" value="Nucleotidylyl transferase"/>
    <property type="match status" value="1"/>
</dbReference>
<dbReference type="Pfam" id="PF01467">
    <property type="entry name" value="CTP_transf_like"/>
    <property type="match status" value="1"/>
</dbReference>
<comment type="similarity">
    <text evidence="3 11">Belongs to the NadD family.</text>
</comment>
<feature type="domain" description="Cytidyltransferase-like" evidence="12">
    <location>
        <begin position="14"/>
        <end position="193"/>
    </location>
</feature>
<dbReference type="NCBIfam" id="NF000843">
    <property type="entry name" value="PRK00071.2-2"/>
    <property type="match status" value="1"/>
</dbReference>
<evidence type="ECO:0000256" key="4">
    <source>
        <dbReference type="ARBA" id="ARBA00022642"/>
    </source>
</evidence>
<comment type="function">
    <text evidence="1 11">Catalyzes the reversible adenylation of nicotinate mononucleotide (NaMN) to nicotinic acid adenine dinucleotide (NaAD).</text>
</comment>
<evidence type="ECO:0000313" key="14">
    <source>
        <dbReference type="Proteomes" id="UP001230156"/>
    </source>
</evidence>
<dbReference type="RefSeq" id="WP_379954025.1">
    <property type="nucleotide sequence ID" value="NZ_JAUYVI010000001.1"/>
</dbReference>
<comment type="caution">
    <text evidence="13">The sequence shown here is derived from an EMBL/GenBank/DDBJ whole genome shotgun (WGS) entry which is preliminary data.</text>
</comment>
<evidence type="ECO:0000256" key="1">
    <source>
        <dbReference type="ARBA" id="ARBA00002324"/>
    </source>
</evidence>
<evidence type="ECO:0000256" key="6">
    <source>
        <dbReference type="ARBA" id="ARBA00022695"/>
    </source>
</evidence>
<dbReference type="InterPro" id="IPR004821">
    <property type="entry name" value="Cyt_trans-like"/>
</dbReference>
<organism evidence="13 14">
    <name type="scientific">Dongia sedimenti</name>
    <dbReference type="NCBI Taxonomy" id="3064282"/>
    <lineage>
        <taxon>Bacteria</taxon>
        <taxon>Pseudomonadati</taxon>
        <taxon>Pseudomonadota</taxon>
        <taxon>Alphaproteobacteria</taxon>
        <taxon>Rhodospirillales</taxon>
        <taxon>Dongiaceae</taxon>
        <taxon>Dongia</taxon>
    </lineage>
</organism>
<keyword evidence="5 11" id="KW-0808">Transferase</keyword>
<dbReference type="EMBL" id="JAUYVI010000001">
    <property type="protein sequence ID" value="MDQ7246635.1"/>
    <property type="molecule type" value="Genomic_DNA"/>
</dbReference>
<keyword evidence="9 11" id="KW-0520">NAD</keyword>
<evidence type="ECO:0000259" key="12">
    <source>
        <dbReference type="Pfam" id="PF01467"/>
    </source>
</evidence>
<dbReference type="NCBIfam" id="NF000845">
    <property type="entry name" value="PRK00071.2-4"/>
    <property type="match status" value="1"/>
</dbReference>
<dbReference type="HAMAP" id="MF_00244">
    <property type="entry name" value="NaMN_adenylyltr"/>
    <property type="match status" value="1"/>
</dbReference>
<evidence type="ECO:0000256" key="8">
    <source>
        <dbReference type="ARBA" id="ARBA00022840"/>
    </source>
</evidence>
<reference evidence="14" key="1">
    <citation type="submission" date="2023-08" db="EMBL/GenBank/DDBJ databases">
        <title>Rhodospirillaceae gen. nov., a novel taxon isolated from the Yangtze River Yuezi River estuary sludge.</title>
        <authorList>
            <person name="Ruan L."/>
        </authorList>
    </citation>
    <scope>NUCLEOTIDE SEQUENCE [LARGE SCALE GENOMIC DNA]</scope>
    <source>
        <strain evidence="14">R-7</strain>
    </source>
</reference>
<evidence type="ECO:0000256" key="3">
    <source>
        <dbReference type="ARBA" id="ARBA00009014"/>
    </source>
</evidence>
<keyword evidence="14" id="KW-1185">Reference proteome</keyword>
<evidence type="ECO:0000256" key="9">
    <source>
        <dbReference type="ARBA" id="ARBA00023027"/>
    </source>
</evidence>
<name>A0ABU0YFY2_9PROT</name>
<dbReference type="InterPro" id="IPR005248">
    <property type="entry name" value="NadD/NMNAT"/>
</dbReference>
<dbReference type="CDD" id="cd02165">
    <property type="entry name" value="NMNAT"/>
    <property type="match status" value="1"/>
</dbReference>
<keyword evidence="4 11" id="KW-0662">Pyridine nucleotide biosynthesis</keyword>
<evidence type="ECO:0000256" key="2">
    <source>
        <dbReference type="ARBA" id="ARBA00005019"/>
    </source>
</evidence>
<comment type="pathway">
    <text evidence="2 11">Cofactor biosynthesis; NAD(+) biosynthesis; deamido-NAD(+) from nicotinate D-ribonucleotide: step 1/1.</text>
</comment>
<evidence type="ECO:0000256" key="5">
    <source>
        <dbReference type="ARBA" id="ARBA00022679"/>
    </source>
</evidence>
<comment type="catalytic activity">
    <reaction evidence="10 11">
        <text>nicotinate beta-D-ribonucleotide + ATP + H(+) = deamido-NAD(+) + diphosphate</text>
        <dbReference type="Rhea" id="RHEA:22860"/>
        <dbReference type="ChEBI" id="CHEBI:15378"/>
        <dbReference type="ChEBI" id="CHEBI:30616"/>
        <dbReference type="ChEBI" id="CHEBI:33019"/>
        <dbReference type="ChEBI" id="CHEBI:57502"/>
        <dbReference type="ChEBI" id="CHEBI:58437"/>
        <dbReference type="EC" id="2.7.7.18"/>
    </reaction>
</comment>
<dbReference type="InterPro" id="IPR014729">
    <property type="entry name" value="Rossmann-like_a/b/a_fold"/>
</dbReference>
<keyword evidence="8 11" id="KW-0067">ATP-binding</keyword>
<dbReference type="EC" id="2.7.7.18" evidence="11"/>
<dbReference type="Gene3D" id="3.40.50.620">
    <property type="entry name" value="HUPs"/>
    <property type="match status" value="1"/>
</dbReference>
<dbReference type="PANTHER" id="PTHR39321:SF3">
    <property type="entry name" value="PHOSPHOPANTETHEINE ADENYLYLTRANSFERASE"/>
    <property type="match status" value="1"/>
</dbReference>
<sequence>MSQSLHRPTRRIGLLGGSFNPAHHGHREISLAALQLLDLDEVWWLVSPQNPLKPVDGMAPLAARVDAARKVARHPRIKVTDIEARLGTRYTADTLRKLCETRQDCRFVWLMGADNLVQFAEWKDWTQIFHLLPIAVFDRPSYTYRAMAAQAARRFQAFRRPEQAAGRLAITPPPAWTFIHHRLNPISATEIRKKRKAAAKSGV</sequence>
<accession>A0ABU0YFY2</accession>
<evidence type="ECO:0000256" key="10">
    <source>
        <dbReference type="ARBA" id="ARBA00048721"/>
    </source>
</evidence>
<keyword evidence="7 11" id="KW-0547">Nucleotide-binding</keyword>
<proteinExistence type="inferred from homology"/>